<evidence type="ECO:0000313" key="1">
    <source>
        <dbReference type="EMBL" id="MBX58178.1"/>
    </source>
</evidence>
<organism evidence="1">
    <name type="scientific">Rhizophora mucronata</name>
    <name type="common">Asiatic mangrove</name>
    <dbReference type="NCBI Taxonomy" id="61149"/>
    <lineage>
        <taxon>Eukaryota</taxon>
        <taxon>Viridiplantae</taxon>
        <taxon>Streptophyta</taxon>
        <taxon>Embryophyta</taxon>
        <taxon>Tracheophyta</taxon>
        <taxon>Spermatophyta</taxon>
        <taxon>Magnoliopsida</taxon>
        <taxon>eudicotyledons</taxon>
        <taxon>Gunneridae</taxon>
        <taxon>Pentapetalae</taxon>
        <taxon>rosids</taxon>
        <taxon>fabids</taxon>
        <taxon>Malpighiales</taxon>
        <taxon>Rhizophoraceae</taxon>
        <taxon>Rhizophora</taxon>
    </lineage>
</organism>
<proteinExistence type="predicted"/>
<accession>A0A2P2PTU5</accession>
<reference evidence="1" key="1">
    <citation type="submission" date="2018-02" db="EMBL/GenBank/DDBJ databases">
        <title>Rhizophora mucronata_Transcriptome.</title>
        <authorList>
            <person name="Meera S.P."/>
            <person name="Sreeshan A."/>
            <person name="Augustine A."/>
        </authorList>
    </citation>
    <scope>NUCLEOTIDE SEQUENCE</scope>
    <source>
        <tissue evidence="1">Leaf</tissue>
    </source>
</reference>
<dbReference type="EMBL" id="GGEC01077694">
    <property type="protein sequence ID" value="MBX58178.1"/>
    <property type="molecule type" value="Transcribed_RNA"/>
</dbReference>
<sequence>MRVILGSNCTVYTYFPSSS</sequence>
<protein>
    <submittedName>
        <fullName evidence="1">Uncharacterized protein</fullName>
    </submittedName>
</protein>
<dbReference type="AlphaFoldDB" id="A0A2P2PTU5"/>
<name>A0A2P2PTU5_RHIMU</name>